<feature type="transmembrane region" description="Helical" evidence="1">
    <location>
        <begin position="41"/>
        <end position="62"/>
    </location>
</feature>
<reference evidence="2 3" key="1">
    <citation type="journal article" date="2022" name="Int. J. Syst. Evol. Microbiol.">
        <title>Prevotella herbatica sp. nov., a plant polysaccharide-decomposing anaerobic bacterium isolated from a methanogenic reactor.</title>
        <authorList>
            <person name="Uek A."/>
            <person name="Tonouchi A."/>
            <person name="Kaku N."/>
            <person name="Ueki K."/>
        </authorList>
    </citation>
    <scope>NUCLEOTIDE SEQUENCE [LARGE SCALE GENOMIC DNA]</scope>
    <source>
        <strain evidence="2 3">WR041</strain>
    </source>
</reference>
<evidence type="ECO:0000256" key="1">
    <source>
        <dbReference type="SAM" id="Phobius"/>
    </source>
</evidence>
<gene>
    <name evidence="2" type="ORF">prwr041_12030</name>
</gene>
<protein>
    <submittedName>
        <fullName evidence="2">Uncharacterized protein</fullName>
    </submittedName>
</protein>
<dbReference type="Proteomes" id="UP001319045">
    <property type="component" value="Chromosome"/>
</dbReference>
<feature type="transmembrane region" description="Helical" evidence="1">
    <location>
        <begin position="5"/>
        <end position="21"/>
    </location>
</feature>
<keyword evidence="1" id="KW-1133">Transmembrane helix</keyword>
<evidence type="ECO:0000313" key="2">
    <source>
        <dbReference type="EMBL" id="BCS85310.1"/>
    </source>
</evidence>
<keyword evidence="3" id="KW-1185">Reference proteome</keyword>
<accession>A0ABN6EJJ1</accession>
<proteinExistence type="predicted"/>
<keyword evidence="1" id="KW-0472">Membrane</keyword>
<organism evidence="2 3">
    <name type="scientific">Prevotella herbatica</name>
    <dbReference type="NCBI Taxonomy" id="2801997"/>
    <lineage>
        <taxon>Bacteria</taxon>
        <taxon>Pseudomonadati</taxon>
        <taxon>Bacteroidota</taxon>
        <taxon>Bacteroidia</taxon>
        <taxon>Bacteroidales</taxon>
        <taxon>Prevotellaceae</taxon>
        <taxon>Prevotella</taxon>
    </lineage>
</organism>
<keyword evidence="1" id="KW-0812">Transmembrane</keyword>
<name>A0ABN6EJJ1_9BACT</name>
<evidence type="ECO:0000313" key="3">
    <source>
        <dbReference type="Proteomes" id="UP001319045"/>
    </source>
</evidence>
<dbReference type="EMBL" id="AP024484">
    <property type="protein sequence ID" value="BCS85310.1"/>
    <property type="molecule type" value="Genomic_DNA"/>
</dbReference>
<sequence length="63" mass="7326">MINIIVILNALSCGVFYIWLNHLDEKNYKGRRFSLDYVDHLGGYAVGYTAFVFAITYIIEYLD</sequence>